<evidence type="ECO:0008006" key="4">
    <source>
        <dbReference type="Google" id="ProtNLM"/>
    </source>
</evidence>
<feature type="compositionally biased region" description="Low complexity" evidence="1">
    <location>
        <begin position="161"/>
        <end position="186"/>
    </location>
</feature>
<name>A0ABD1YIM5_9MARC</name>
<organism evidence="2 3">
    <name type="scientific">Riccia fluitans</name>
    <dbReference type="NCBI Taxonomy" id="41844"/>
    <lineage>
        <taxon>Eukaryota</taxon>
        <taxon>Viridiplantae</taxon>
        <taxon>Streptophyta</taxon>
        <taxon>Embryophyta</taxon>
        <taxon>Marchantiophyta</taxon>
        <taxon>Marchantiopsida</taxon>
        <taxon>Marchantiidae</taxon>
        <taxon>Marchantiales</taxon>
        <taxon>Ricciaceae</taxon>
        <taxon>Riccia</taxon>
    </lineage>
</organism>
<gene>
    <name evidence="2" type="ORF">R1flu_014940</name>
</gene>
<reference evidence="2 3" key="1">
    <citation type="submission" date="2024-09" db="EMBL/GenBank/DDBJ databases">
        <title>Chromosome-scale assembly of Riccia fluitans.</title>
        <authorList>
            <person name="Paukszto L."/>
            <person name="Sawicki J."/>
            <person name="Karawczyk K."/>
            <person name="Piernik-Szablinska J."/>
            <person name="Szczecinska M."/>
            <person name="Mazdziarz M."/>
        </authorList>
    </citation>
    <scope>NUCLEOTIDE SEQUENCE [LARGE SCALE GENOMIC DNA]</scope>
    <source>
        <strain evidence="2">Rf_01</strain>
        <tissue evidence="2">Aerial parts of the thallus</tissue>
    </source>
</reference>
<evidence type="ECO:0000313" key="2">
    <source>
        <dbReference type="EMBL" id="KAL2630254.1"/>
    </source>
</evidence>
<comment type="caution">
    <text evidence="2">The sequence shown here is derived from an EMBL/GenBank/DDBJ whole genome shotgun (WGS) entry which is preliminary data.</text>
</comment>
<dbReference type="Proteomes" id="UP001605036">
    <property type="component" value="Unassembled WGS sequence"/>
</dbReference>
<dbReference type="InterPro" id="IPR052674">
    <property type="entry name" value="SelWTH-like"/>
</dbReference>
<dbReference type="Gene3D" id="3.40.30.10">
    <property type="entry name" value="Glutaredoxin"/>
    <property type="match status" value="1"/>
</dbReference>
<keyword evidence="3" id="KW-1185">Reference proteome</keyword>
<proteinExistence type="predicted"/>
<evidence type="ECO:0000313" key="3">
    <source>
        <dbReference type="Proteomes" id="UP001605036"/>
    </source>
</evidence>
<dbReference type="EMBL" id="JBHFFA010000004">
    <property type="protein sequence ID" value="KAL2630254.1"/>
    <property type="molecule type" value="Genomic_DNA"/>
</dbReference>
<protein>
    <recommendedName>
        <fullName evidence="4">Selenoprotein H</fullName>
    </recommendedName>
</protein>
<feature type="region of interest" description="Disordered" evidence="1">
    <location>
        <begin position="95"/>
        <end position="221"/>
    </location>
</feature>
<dbReference type="PANTHER" id="PTHR33638">
    <property type="entry name" value="SELENOPROTEIN H"/>
    <property type="match status" value="1"/>
</dbReference>
<dbReference type="AlphaFoldDB" id="A0ABD1YIM5"/>
<dbReference type="PANTHER" id="PTHR33638:SF1">
    <property type="entry name" value="SELENOPROTEIN H"/>
    <property type="match status" value="1"/>
</dbReference>
<sequence length="316" mass="34046">MHSHLGHANSKLLLGAALTPKKADLTGSIPVEGNRAQAEPYLLSDDVGKLATPLFPPTAPLRLHTSFYSPQLSFLSQAYSQQPPDRAPRVRLVSSVAGVRGPHSRGVKTMPPKRKAAPKKKKSPSPSESEVESEVESEFQSEEDLGSESEPESPKPKKSRAPPAKTKAPPKTRAAASPKGKVAKAAPAKKEPAAKKEARKTAPKGEDGEKQALPAAAPEKKVATKRGSAHLIIEHCKQCQSFKQRAVKIHDLVKKSVPDVEIDINPEKPRKGCFEIREAGPDGKVFLSLQGLVRPFPKLKALNIEETAQDVIAQIT</sequence>
<feature type="compositionally biased region" description="Basic residues" evidence="1">
    <location>
        <begin position="102"/>
        <end position="123"/>
    </location>
</feature>
<feature type="compositionally biased region" description="Acidic residues" evidence="1">
    <location>
        <begin position="129"/>
        <end position="151"/>
    </location>
</feature>
<feature type="compositionally biased region" description="Basic and acidic residues" evidence="1">
    <location>
        <begin position="188"/>
        <end position="210"/>
    </location>
</feature>
<accession>A0ABD1YIM5</accession>
<evidence type="ECO:0000256" key="1">
    <source>
        <dbReference type="SAM" id="MobiDB-lite"/>
    </source>
</evidence>